<dbReference type="Pfam" id="PF00069">
    <property type="entry name" value="Pkinase"/>
    <property type="match status" value="2"/>
</dbReference>
<dbReference type="CDD" id="cd14014">
    <property type="entry name" value="STKc_PknB_like"/>
    <property type="match status" value="1"/>
</dbReference>
<dbReference type="PROSITE" id="PS50965">
    <property type="entry name" value="NERD"/>
    <property type="match status" value="1"/>
</dbReference>
<keyword evidence="4" id="KW-0808">Transferase</keyword>
<dbReference type="SUPFAM" id="SSF56112">
    <property type="entry name" value="Protein kinase-like (PK-like)"/>
    <property type="match status" value="2"/>
</dbReference>
<proteinExistence type="predicted"/>
<dbReference type="GO" id="GO:0005524">
    <property type="term" value="F:ATP binding"/>
    <property type="evidence" value="ECO:0007669"/>
    <property type="project" value="InterPro"/>
</dbReference>
<dbReference type="SMART" id="SM00220">
    <property type="entry name" value="S_TKc"/>
    <property type="match status" value="1"/>
</dbReference>
<evidence type="ECO:0000256" key="1">
    <source>
        <dbReference type="SAM" id="MobiDB-lite"/>
    </source>
</evidence>
<protein>
    <submittedName>
        <fullName evidence="4">Serine/threonine protein kinase</fullName>
    </submittedName>
</protein>
<sequence>MATIIKPPYFEEVVNAGEKKLLDFLEINLPDNFYLIPNVELASTNPKNFRTQYWEYDIILVAPHAVYNIENKDWKGRIEGDDNYWYLNDRQMSNPLKTGRQKTAVLASKLKENNPSWAKAWIQNMLTLSYDNIYSPIISSEAYKLTFMLNERLIDYIKNPENVGKEENAIEEIQQEIVKFLTGQQNKKSPEEKREVQGYEIVEILDQQTNYTEYLVKEEGNTPVRRRIKEYALQVTGMSPEELRNREDRIKNQYNALKNLKGKPFILNVEFIVDNENHLFYEVSDFLEENSLRSEARHKTFTFKEKLQIVENIMVALKEAHMKGIFHRDINPENVYLASGYAYLGNFGKSYFLDHNEEGYTVMPTINQTNATAYHPLELTVNDANASSDIYSLGVLIYWLFTEKEPFPSPYALDKMGGKLSENLLPSKINPNLPLWLDEVCRKTILTDDQQRLQTVEELQELISSALESKSDTAPEPKPNPLPVSSTTFDELKEGDTIDNSYIIHNLLGKGGYSKVFKVKHRIQDKFFTMKLFNESVNFNSVKDEYEALRNLHHPNIVKFEWNGEANTGQFYTVMEFLDGENLSHYTKTDAKLPIHKVVQLAKEMLAALVEMQAQEKPVMHRDIKPQNIIWDKGERFVLIDFNVASSNLQNKDFVGTNPYLAPDLIQGDMKVHWDNSADIFSLGVTLYELACKQYPWHTKKTPVISIAPNDPKKIEPKLSREFADFLLKAISTDKDFRFKNALEMQEALLEIENNYLDEIPSEDDGISTRNRLYHTQVIIRQGSNSFKIYNKQNTYINLSESVDNLLSEFRSKFKSFHLKLDEPMRLIFRVDNEDIINENFWNGGAKTFTEGNIGRVHTALTKLFEENRHKIKAYKIDVEGANIVDYINSLYSQSKYGNFGTRVSANPTEKKLDEATYTETKLDKKLIPTIVDGSYKLLIITGNAGDGKTAFIKKIEKSPHVKDVEYFEHQNGARFKINGVQYESNYDGSQDQNDNVNNDVLEKFFEPFEGLKNYDQAKEGRIIAINEGRLVEFFETSKKHKNLADVIDNYFNKEGHYQLPNGLMIINLNLRSVVAENGEDGSLFKQQIKQLTKKELWKNCDNCELAKDCFIKYNVESFNDSASGNEVITRMEWLLRTVSLKRELHITMRDLRSFIAYLLTRDYSCEDVKKLENLKKENPSKYWQHYYFNITNPNFGDELSNDRLVKLLQETDIGEVAVPNLDRELFFTQHKEKDYLEFAEREGNLLEVFNDNKSFVAAHEQTPELIQEIRERHKSFIRHQYFEAKFFNLVTEVIEVQHEDGEVHKITKPAYLLRIPYKSVFEFVNILRADKLDESIMQSVSRAISLNEGCNNKTLDKSNLVISSTEVKDHKGKSFKLFPLTDFELIVNKTDHLTRFLEYEADSLTFRNRIHKHIAITISLDLYEMLYFIHKGFSPSLNDMKGKFIELLIFKNLLENLNYNEIVVTPDNKEFFSVKKDDSNRIAINKLTY</sequence>
<evidence type="ECO:0000259" key="2">
    <source>
        <dbReference type="PROSITE" id="PS50011"/>
    </source>
</evidence>
<feature type="domain" description="Protein kinase" evidence="2">
    <location>
        <begin position="502"/>
        <end position="750"/>
    </location>
</feature>
<feature type="domain" description="Protein kinase" evidence="2">
    <location>
        <begin position="199"/>
        <end position="508"/>
    </location>
</feature>
<dbReference type="PROSITE" id="PS50011">
    <property type="entry name" value="PROTEIN_KINASE_DOM"/>
    <property type="match status" value="2"/>
</dbReference>
<reference evidence="4 5" key="1">
    <citation type="journal article" date="2017" name="Genome Announc.">
        <title>Twelve Complete Reference Genomes of Clinical Isolates in the Capnocytophaga Genus.</title>
        <authorList>
            <person name="Villarma A."/>
            <person name="Gulvik C.A."/>
            <person name="Rowe L.A."/>
            <person name="Sheth M."/>
            <person name="Juieng P."/>
            <person name="Nicholson A.C."/>
            <person name="Loparev V.N."/>
            <person name="McQuiston J.R."/>
        </authorList>
    </citation>
    <scope>NUCLEOTIDE SEQUENCE [LARGE SCALE GENOMIC DNA]</scope>
    <source>
        <strain evidence="4 5">G7591</strain>
    </source>
</reference>
<evidence type="ECO:0000259" key="3">
    <source>
        <dbReference type="PROSITE" id="PS50965"/>
    </source>
</evidence>
<organism evidence="4 5">
    <name type="scientific">Capnocytophaga cynodegmi</name>
    <dbReference type="NCBI Taxonomy" id="28189"/>
    <lineage>
        <taxon>Bacteria</taxon>
        <taxon>Pseudomonadati</taxon>
        <taxon>Bacteroidota</taxon>
        <taxon>Flavobacteriia</taxon>
        <taxon>Flavobacteriales</taxon>
        <taxon>Flavobacteriaceae</taxon>
        <taxon>Capnocytophaga</taxon>
    </lineage>
</organism>
<gene>
    <name evidence="4" type="ORF">CGC48_11525</name>
</gene>
<dbReference type="PANTHER" id="PTHR24361">
    <property type="entry name" value="MITOGEN-ACTIVATED KINASE KINASE KINASE"/>
    <property type="match status" value="1"/>
</dbReference>
<dbReference type="Pfam" id="PF08378">
    <property type="entry name" value="NERD"/>
    <property type="match status" value="1"/>
</dbReference>
<dbReference type="InterPro" id="IPR011528">
    <property type="entry name" value="NERD"/>
</dbReference>
<dbReference type="GeneID" id="96782431"/>
<dbReference type="InterPro" id="IPR011009">
    <property type="entry name" value="Kinase-like_dom_sf"/>
</dbReference>
<dbReference type="NCBIfam" id="NF047741">
    <property type="entry name" value="antiphage_MADS6"/>
    <property type="match status" value="1"/>
</dbReference>
<feature type="region of interest" description="Disordered" evidence="1">
    <location>
        <begin position="467"/>
        <end position="486"/>
    </location>
</feature>
<keyword evidence="4" id="KW-0418">Kinase</keyword>
<evidence type="ECO:0000313" key="5">
    <source>
        <dbReference type="Proteomes" id="UP000242855"/>
    </source>
</evidence>
<dbReference type="InterPro" id="IPR000719">
    <property type="entry name" value="Prot_kinase_dom"/>
</dbReference>
<dbReference type="Proteomes" id="UP000242855">
    <property type="component" value="Chromosome"/>
</dbReference>
<dbReference type="GO" id="GO:0005737">
    <property type="term" value="C:cytoplasm"/>
    <property type="evidence" value="ECO:0007669"/>
    <property type="project" value="TreeGrafter"/>
</dbReference>
<dbReference type="InterPro" id="IPR053235">
    <property type="entry name" value="Ser_Thr_kinase"/>
</dbReference>
<dbReference type="RefSeq" id="WP_098029682.1">
    <property type="nucleotide sequence ID" value="NZ_CP022378.1"/>
</dbReference>
<evidence type="ECO:0000313" key="4">
    <source>
        <dbReference type="EMBL" id="ATA69192.1"/>
    </source>
</evidence>
<keyword evidence="4" id="KW-0723">Serine/threonine-protein kinase</keyword>
<name>A0A250E8B1_9FLAO</name>
<dbReference type="GO" id="GO:0004674">
    <property type="term" value="F:protein serine/threonine kinase activity"/>
    <property type="evidence" value="ECO:0007669"/>
    <property type="project" value="UniProtKB-KW"/>
</dbReference>
<dbReference type="Gene3D" id="1.10.510.10">
    <property type="entry name" value="Transferase(Phosphotransferase) domain 1"/>
    <property type="match status" value="2"/>
</dbReference>
<dbReference type="KEGG" id="ccyn:CGC48_11525"/>
<accession>A0A250E8B1</accession>
<dbReference type="EMBL" id="CP022378">
    <property type="protein sequence ID" value="ATA69192.1"/>
    <property type="molecule type" value="Genomic_DNA"/>
</dbReference>
<feature type="domain" description="NERD" evidence="3">
    <location>
        <begin position="13"/>
        <end position="129"/>
    </location>
</feature>